<name>A0A1Q9F480_SYMMI</name>
<accession>A0A1Q9F480</accession>
<proteinExistence type="predicted"/>
<dbReference type="AlphaFoldDB" id="A0A1Q9F480"/>
<feature type="region of interest" description="Disordered" evidence="1">
    <location>
        <begin position="241"/>
        <end position="261"/>
    </location>
</feature>
<gene>
    <name evidence="2" type="ORF">AK812_SmicGene1428</name>
</gene>
<comment type="caution">
    <text evidence="2">The sequence shown here is derived from an EMBL/GenBank/DDBJ whole genome shotgun (WGS) entry which is preliminary data.</text>
</comment>
<sequence>MAVGPCLPRGGAEIEPLYLSVAAPPPGLQRSELPMLLPGGLGMTVSSELQKLPAAAPDYGRPRKGGLKAAKWMKPRLMAEEESSSRGRQQSDTRWWTKLQEQLLCPLSGFPIRLLPYPPFKLRVDCSKPGPHFLLDGKFLAMKLIVDGRPGEGIRDLETSDLLALDDYIQRCKLGPFRPGTARALQQEIATAKTESDRIRAVEELKKMQQRTKTELGKLRRIQDNRLSQLKTDLKVHSTLDRLPGQKQHEVNEGQSGENASVEWPPAEFLLEEPPHAFLARELEKSGAEVAGRFQL</sequence>
<protein>
    <submittedName>
        <fullName evidence="2">Uncharacterized protein</fullName>
    </submittedName>
</protein>
<evidence type="ECO:0000256" key="1">
    <source>
        <dbReference type="SAM" id="MobiDB-lite"/>
    </source>
</evidence>
<organism evidence="2 3">
    <name type="scientific">Symbiodinium microadriaticum</name>
    <name type="common">Dinoflagellate</name>
    <name type="synonym">Zooxanthella microadriatica</name>
    <dbReference type="NCBI Taxonomy" id="2951"/>
    <lineage>
        <taxon>Eukaryota</taxon>
        <taxon>Sar</taxon>
        <taxon>Alveolata</taxon>
        <taxon>Dinophyceae</taxon>
        <taxon>Suessiales</taxon>
        <taxon>Symbiodiniaceae</taxon>
        <taxon>Symbiodinium</taxon>
    </lineage>
</organism>
<evidence type="ECO:0000313" key="3">
    <source>
        <dbReference type="Proteomes" id="UP000186817"/>
    </source>
</evidence>
<dbReference type="OrthoDB" id="414974at2759"/>
<dbReference type="EMBL" id="LSRX01000015">
    <property type="protein sequence ID" value="OLQ14495.1"/>
    <property type="molecule type" value="Genomic_DNA"/>
</dbReference>
<reference evidence="2 3" key="1">
    <citation type="submission" date="2016-02" db="EMBL/GenBank/DDBJ databases">
        <title>Genome analysis of coral dinoflagellate symbionts highlights evolutionary adaptations to a symbiotic lifestyle.</title>
        <authorList>
            <person name="Aranda M."/>
            <person name="Li Y."/>
            <person name="Liew Y.J."/>
            <person name="Baumgarten S."/>
            <person name="Simakov O."/>
            <person name="Wilson M."/>
            <person name="Piel J."/>
            <person name="Ashoor H."/>
            <person name="Bougouffa S."/>
            <person name="Bajic V.B."/>
            <person name="Ryu T."/>
            <person name="Ravasi T."/>
            <person name="Bayer T."/>
            <person name="Micklem G."/>
            <person name="Kim H."/>
            <person name="Bhak J."/>
            <person name="Lajeunesse T.C."/>
            <person name="Voolstra C.R."/>
        </authorList>
    </citation>
    <scope>NUCLEOTIDE SEQUENCE [LARGE SCALE GENOMIC DNA]</scope>
    <source>
        <strain evidence="2 3">CCMP2467</strain>
    </source>
</reference>
<dbReference type="Proteomes" id="UP000186817">
    <property type="component" value="Unassembled WGS sequence"/>
</dbReference>
<evidence type="ECO:0000313" key="2">
    <source>
        <dbReference type="EMBL" id="OLQ14495.1"/>
    </source>
</evidence>
<keyword evidence="3" id="KW-1185">Reference proteome</keyword>